<evidence type="ECO:0000256" key="1">
    <source>
        <dbReference type="ARBA" id="ARBA00007905"/>
    </source>
</evidence>
<keyword evidence="2" id="KW-0521">NADP</keyword>
<evidence type="ECO:0000256" key="2">
    <source>
        <dbReference type="ARBA" id="ARBA00022857"/>
    </source>
</evidence>
<evidence type="ECO:0000256" key="3">
    <source>
        <dbReference type="ARBA" id="ARBA00023002"/>
    </source>
</evidence>
<dbReference type="PANTHER" id="PTHR11732">
    <property type="entry name" value="ALDO/KETO REDUCTASE"/>
    <property type="match status" value="1"/>
</dbReference>
<dbReference type="GO" id="GO:0016491">
    <property type="term" value="F:oxidoreductase activity"/>
    <property type="evidence" value="ECO:0007669"/>
    <property type="project" value="UniProtKB-KW"/>
</dbReference>
<dbReference type="KEGG" id="cyt:cce_0782"/>
<evidence type="ECO:0000313" key="8">
    <source>
        <dbReference type="EMBL" id="ACB50133.1"/>
    </source>
</evidence>
<reference evidence="8 9" key="1">
    <citation type="journal article" date="2008" name="Proc. Natl. Acad. Sci. U.S.A.">
        <title>The genome of Cyanothece 51142, a unicellular diazotrophic cyanobacterium important in the marine nitrogen cycle.</title>
        <authorList>
            <person name="Welsh E.A."/>
            <person name="Liberton M."/>
            <person name="Stoeckel J."/>
            <person name="Loh T."/>
            <person name="Elvitigala T."/>
            <person name="Wang C."/>
            <person name="Wollam A."/>
            <person name="Fulton R.S."/>
            <person name="Clifton S.W."/>
            <person name="Jacobs J.M."/>
            <person name="Aurora R."/>
            <person name="Ghosh B.K."/>
            <person name="Sherman L.A."/>
            <person name="Smith R.D."/>
            <person name="Wilson R.K."/>
            <person name="Pakrasi H.B."/>
        </authorList>
    </citation>
    <scope>NUCLEOTIDE SEQUENCE [LARGE SCALE GENOMIC DNA]</scope>
    <source>
        <strain evidence="9">ATCC 51142 / BH68</strain>
    </source>
</reference>
<gene>
    <name evidence="8" type="ordered locus">cce_0782</name>
</gene>
<name>B1WR75_CROS5</name>
<sequence length="335" mass="38048">MIRNVVKFKSQSLKKLTRMMKTLTLNNGNTIPQFGLGTWKSDPGKVKNAVKCALNIGYKHIDCAPIYGNEKEVGEGLAESFQEKVVKREDIFITSKLWNNRHYKQDVIPGLKQTLKDLQLDYLDLYLIHWPVAFKPDVNFPEEASALLPLSEVPLIETWQGMEQAIDEGLVKNIGVSNFSIKKLENIKSNSRIQPSMNQVECHPYLQQDQLLAYCKENDVALTAYSPLGSKDRPDFVKHDNEPILLENQVINKIAQKHQATIAQILIQWAIARGTVVIPKSVSPERIEENFAAQNIILDPEDMENIKALNQNYRYVDGSFFALSNSSYTVESIWA</sequence>
<dbReference type="Proteomes" id="UP000001203">
    <property type="component" value="Chromosome circular"/>
</dbReference>
<evidence type="ECO:0000313" key="9">
    <source>
        <dbReference type="Proteomes" id="UP000001203"/>
    </source>
</evidence>
<evidence type="ECO:0000256" key="6">
    <source>
        <dbReference type="PIRSR" id="PIRSR000097-3"/>
    </source>
</evidence>
<dbReference type="InterPro" id="IPR036812">
    <property type="entry name" value="NAD(P)_OxRdtase_dom_sf"/>
</dbReference>
<dbReference type="PROSITE" id="PS00063">
    <property type="entry name" value="ALDOKETO_REDUCTASE_3"/>
    <property type="match status" value="1"/>
</dbReference>
<protein>
    <submittedName>
        <fullName evidence="8">Aldo/keto reductase</fullName>
    </submittedName>
</protein>
<evidence type="ECO:0000256" key="4">
    <source>
        <dbReference type="PIRSR" id="PIRSR000097-1"/>
    </source>
</evidence>
<evidence type="ECO:0000256" key="5">
    <source>
        <dbReference type="PIRSR" id="PIRSR000097-2"/>
    </source>
</evidence>
<dbReference type="eggNOG" id="COG0656">
    <property type="taxonomic scope" value="Bacteria"/>
</dbReference>
<dbReference type="AlphaFoldDB" id="B1WR75"/>
<evidence type="ECO:0000259" key="7">
    <source>
        <dbReference type="Pfam" id="PF00248"/>
    </source>
</evidence>
<keyword evidence="3" id="KW-0560">Oxidoreductase</keyword>
<proteinExistence type="inferred from homology"/>
<dbReference type="PIRSF" id="PIRSF000097">
    <property type="entry name" value="AKR"/>
    <property type="match status" value="1"/>
</dbReference>
<dbReference type="PRINTS" id="PR00069">
    <property type="entry name" value="ALDKETRDTASE"/>
</dbReference>
<dbReference type="FunFam" id="3.20.20.100:FF:000006">
    <property type="entry name" value="Aldo-keto reductase family 1 member A1"/>
    <property type="match status" value="1"/>
</dbReference>
<dbReference type="SUPFAM" id="SSF51430">
    <property type="entry name" value="NAD(P)-linked oxidoreductase"/>
    <property type="match status" value="1"/>
</dbReference>
<dbReference type="STRING" id="43989.cce_0782"/>
<dbReference type="Pfam" id="PF00248">
    <property type="entry name" value="Aldo_ket_red"/>
    <property type="match status" value="1"/>
</dbReference>
<feature type="active site" description="Proton donor" evidence="4">
    <location>
        <position position="67"/>
    </location>
</feature>
<accession>B1WR75</accession>
<dbReference type="HOGENOM" id="CLU_023205_0_0_3"/>
<dbReference type="PROSITE" id="PS00062">
    <property type="entry name" value="ALDOKETO_REDUCTASE_2"/>
    <property type="match status" value="1"/>
</dbReference>
<dbReference type="InterPro" id="IPR020471">
    <property type="entry name" value="AKR"/>
</dbReference>
<feature type="binding site" evidence="5">
    <location>
        <position position="129"/>
    </location>
    <ligand>
        <name>substrate</name>
    </ligand>
</feature>
<dbReference type="InterPro" id="IPR018170">
    <property type="entry name" value="Aldo/ket_reductase_CS"/>
</dbReference>
<feature type="site" description="Lowers pKa of active site Tyr" evidence="6">
    <location>
        <position position="96"/>
    </location>
</feature>
<dbReference type="EMBL" id="CP000806">
    <property type="protein sequence ID" value="ACB50133.1"/>
    <property type="molecule type" value="Genomic_DNA"/>
</dbReference>
<organism evidence="8 9">
    <name type="scientific">Crocosphaera subtropica (strain ATCC 51142 / BH68)</name>
    <name type="common">Cyanothece sp. (strain ATCC 51142)</name>
    <dbReference type="NCBI Taxonomy" id="43989"/>
    <lineage>
        <taxon>Bacteria</taxon>
        <taxon>Bacillati</taxon>
        <taxon>Cyanobacteriota</taxon>
        <taxon>Cyanophyceae</taxon>
        <taxon>Oscillatoriophycideae</taxon>
        <taxon>Chroococcales</taxon>
        <taxon>Aphanothecaceae</taxon>
        <taxon>Crocosphaera</taxon>
        <taxon>Crocosphaera subtropica</taxon>
    </lineage>
</organism>
<dbReference type="Gene3D" id="3.20.20.100">
    <property type="entry name" value="NADP-dependent oxidoreductase domain"/>
    <property type="match status" value="1"/>
</dbReference>
<feature type="domain" description="NADP-dependent oxidoreductase" evidence="7">
    <location>
        <begin position="34"/>
        <end position="310"/>
    </location>
</feature>
<comment type="similarity">
    <text evidence="1">Belongs to the aldo/keto reductase family.</text>
</comment>
<dbReference type="InterPro" id="IPR023210">
    <property type="entry name" value="NADP_OxRdtase_dom"/>
</dbReference>
<keyword evidence="9" id="KW-1185">Reference proteome</keyword>